<dbReference type="InterPro" id="IPR051539">
    <property type="entry name" value="T4SS-coupling_protein"/>
</dbReference>
<dbReference type="PANTHER" id="PTHR37937:SF1">
    <property type="entry name" value="CONJUGATIVE TRANSFER: DNA TRANSPORT"/>
    <property type="match status" value="1"/>
</dbReference>
<feature type="transmembrane region" description="Helical" evidence="6">
    <location>
        <begin position="90"/>
        <end position="111"/>
    </location>
</feature>
<evidence type="ECO:0000256" key="4">
    <source>
        <dbReference type="ARBA" id="ARBA00022989"/>
    </source>
</evidence>
<evidence type="ECO:0000256" key="6">
    <source>
        <dbReference type="SAM" id="Phobius"/>
    </source>
</evidence>
<evidence type="ECO:0000259" key="7">
    <source>
        <dbReference type="Pfam" id="PF12696"/>
    </source>
</evidence>
<evidence type="ECO:0000313" key="8">
    <source>
        <dbReference type="EMBL" id="GAA3791589.1"/>
    </source>
</evidence>
<evidence type="ECO:0000256" key="1">
    <source>
        <dbReference type="ARBA" id="ARBA00004651"/>
    </source>
</evidence>
<dbReference type="Gene3D" id="3.40.50.300">
    <property type="entry name" value="P-loop containing nucleotide triphosphate hydrolases"/>
    <property type="match status" value="1"/>
</dbReference>
<feature type="transmembrane region" description="Helical" evidence="6">
    <location>
        <begin position="20"/>
        <end position="39"/>
    </location>
</feature>
<keyword evidence="3 6" id="KW-0812">Transmembrane</keyword>
<dbReference type="InterPro" id="IPR032689">
    <property type="entry name" value="TraG-D_C"/>
</dbReference>
<keyword evidence="4 6" id="KW-1133">Transmembrane helix</keyword>
<dbReference type="RefSeq" id="WP_237336654.1">
    <property type="nucleotide sequence ID" value="NZ_BAABCM010000001.1"/>
</dbReference>
<gene>
    <name evidence="8" type="ORF">GCM10022380_05230</name>
</gene>
<evidence type="ECO:0000256" key="5">
    <source>
        <dbReference type="ARBA" id="ARBA00023136"/>
    </source>
</evidence>
<keyword evidence="5 6" id="KW-0472">Membrane</keyword>
<dbReference type="PANTHER" id="PTHR37937">
    <property type="entry name" value="CONJUGATIVE TRANSFER: DNA TRANSPORT"/>
    <property type="match status" value="1"/>
</dbReference>
<proteinExistence type="predicted"/>
<keyword evidence="2" id="KW-1003">Cell membrane</keyword>
<accession>A0ABP7HDB2</accession>
<reference evidence="9" key="1">
    <citation type="journal article" date="2019" name="Int. J. Syst. Evol. Microbiol.">
        <title>The Global Catalogue of Microorganisms (GCM) 10K type strain sequencing project: providing services to taxonomists for standard genome sequencing and annotation.</title>
        <authorList>
            <consortium name="The Broad Institute Genomics Platform"/>
            <consortium name="The Broad Institute Genome Sequencing Center for Infectious Disease"/>
            <person name="Wu L."/>
            <person name="Ma J."/>
        </authorList>
    </citation>
    <scope>NUCLEOTIDE SEQUENCE [LARGE SCALE GENOMIC DNA]</scope>
    <source>
        <strain evidence="9">JCM 17017</strain>
    </source>
</reference>
<evidence type="ECO:0000313" key="9">
    <source>
        <dbReference type="Proteomes" id="UP001501624"/>
    </source>
</evidence>
<comment type="subcellular location">
    <subcellularLocation>
        <location evidence="1">Cell membrane</location>
        <topology evidence="1">Multi-pass membrane protein</topology>
    </subcellularLocation>
</comment>
<name>A0ABP7HDB2_9PSEU</name>
<dbReference type="SUPFAM" id="SSF52540">
    <property type="entry name" value="P-loop containing nucleoside triphosphate hydrolases"/>
    <property type="match status" value="1"/>
</dbReference>
<dbReference type="Pfam" id="PF12696">
    <property type="entry name" value="TraG-D_C"/>
    <property type="match status" value="1"/>
</dbReference>
<organism evidence="8 9">
    <name type="scientific">Amycolatopsis tucumanensis</name>
    <dbReference type="NCBI Taxonomy" id="401106"/>
    <lineage>
        <taxon>Bacteria</taxon>
        <taxon>Bacillati</taxon>
        <taxon>Actinomycetota</taxon>
        <taxon>Actinomycetes</taxon>
        <taxon>Pseudonocardiales</taxon>
        <taxon>Pseudonocardiaceae</taxon>
        <taxon>Amycolatopsis</taxon>
    </lineage>
</organism>
<comment type="caution">
    <text evidence="8">The sequence shown here is derived from an EMBL/GenBank/DDBJ whole genome shotgun (WGS) entry which is preliminary data.</text>
</comment>
<dbReference type="InterPro" id="IPR027417">
    <property type="entry name" value="P-loop_NTPase"/>
</dbReference>
<keyword evidence="9" id="KW-1185">Reference proteome</keyword>
<dbReference type="CDD" id="cd01127">
    <property type="entry name" value="TrwB_TraG_TraD_VirD4"/>
    <property type="match status" value="1"/>
</dbReference>
<protein>
    <recommendedName>
        <fullName evidence="7">TraD/TraG TraM recognition site domain-containing protein</fullName>
    </recommendedName>
</protein>
<dbReference type="Proteomes" id="UP001501624">
    <property type="component" value="Unassembled WGS sequence"/>
</dbReference>
<dbReference type="EMBL" id="BAABCM010000001">
    <property type="protein sequence ID" value="GAA3791589.1"/>
    <property type="molecule type" value="Genomic_DNA"/>
</dbReference>
<evidence type="ECO:0000256" key="3">
    <source>
        <dbReference type="ARBA" id="ARBA00022692"/>
    </source>
</evidence>
<evidence type="ECO:0000256" key="2">
    <source>
        <dbReference type="ARBA" id="ARBA00022475"/>
    </source>
</evidence>
<feature type="domain" description="TraD/TraG TraM recognition site" evidence="7">
    <location>
        <begin position="436"/>
        <end position="552"/>
    </location>
</feature>
<sequence>MRRHHTDRPVVRRRRGHDVVSAIVLGSLAGLGLLTWSAGQLTAFVTDRGWPSWTGHRRNLLGPILGVYTHPTDPMRDWPGLGAAGAPPGAIFWFVYTGVLAIAIYLTVAVMREVRGGSRPGFATRREVAREFGETALIKQAPRLRPTLARTRDRIRPEQMGSYLGRDVNTGVRCWASVRKSKFVVGPAESGKTACVVIPEALDHDGPLIVSSSRADVLAATWKPRSERGRVLLFDPLLTTPALPQVEWDPVAGCADPAVAIRRAQKLTSTVDMSTVSGADTWRNRGEAVLRNLLHAAALSHGDIRSVLRWAYDQTSVEPGAILSRSSVTPDSWAEMQYNTARLPDRQRAGYYMSVEAAVKCFEHPRVLATCLPQPGHGFDPGSLLDVDGDTTLYVLSHEDEPTGVADLLGALIDEILTVARERGQRSPNNRLDPSLRLIADEGRNTATLDRLPNLLSAGGGDGIPTTLTVQDRAQADHRWGEHEARAMWGSATIRMVLPGLSDEAELRTIAGYAGEFDEELPSLTTGEQGRSTSYSIRTRPSLQPDEVRALKKFHSLVLAAGGLRPVLTELQPYFRRDDHALTARSEAEFSAALNDGRSLL</sequence>